<gene>
    <name evidence="3" type="ORF">N0V91_010576</name>
</gene>
<dbReference type="InterPro" id="IPR037185">
    <property type="entry name" value="EmrE-like"/>
</dbReference>
<evidence type="ECO:0008006" key="5">
    <source>
        <dbReference type="Google" id="ProtNLM"/>
    </source>
</evidence>
<proteinExistence type="predicted"/>
<keyword evidence="2" id="KW-0812">Transmembrane</keyword>
<protein>
    <recommendedName>
        <fullName evidence="5">EamA domain-containing protein</fullName>
    </recommendedName>
</protein>
<reference evidence="3" key="1">
    <citation type="submission" date="2022-10" db="EMBL/GenBank/DDBJ databases">
        <title>Tapping the CABI collections for fungal endophytes: first genome assemblies for Collariella, Neodidymelliopsis, Ascochyta clinopodiicola, Didymella pomorum, Didymosphaeria variabile, Neocosmospora piperis and Neocucurbitaria cava.</title>
        <authorList>
            <person name="Hill R."/>
        </authorList>
    </citation>
    <scope>NUCLEOTIDE SEQUENCE</scope>
    <source>
        <strain evidence="3">IMI 355091</strain>
    </source>
</reference>
<evidence type="ECO:0000313" key="4">
    <source>
        <dbReference type="Proteomes" id="UP001140510"/>
    </source>
</evidence>
<dbReference type="AlphaFoldDB" id="A0A9W9D2V6"/>
<sequence>MSTPTKSAWLFFAITSGACAAFNGVFAKLTTTELTTTWSSSLASTFGLDPSSKFFEYALRAVFFGMNLLFNAIMWGLFTRALTLASSTVRVSVINTSANFVITAVMSALIFSESLPGLWWLGAAMLVAGSVIVGMREEGEKEGGNRRAGDADGEGEGPLLDAQGEANEEFRDQDDGASRHELDNMRRRSSSSERSDEDGTLR</sequence>
<accession>A0A9W9D2V6</accession>
<dbReference type="PROSITE" id="PS51257">
    <property type="entry name" value="PROKAR_LIPOPROTEIN"/>
    <property type="match status" value="1"/>
</dbReference>
<dbReference type="InterPro" id="IPR039632">
    <property type="entry name" value="TMEM42"/>
</dbReference>
<dbReference type="EMBL" id="JAPEVA010000144">
    <property type="protein sequence ID" value="KAJ4397940.1"/>
    <property type="molecule type" value="Genomic_DNA"/>
</dbReference>
<dbReference type="SUPFAM" id="SSF103481">
    <property type="entry name" value="Multidrug resistance efflux transporter EmrE"/>
    <property type="match status" value="1"/>
</dbReference>
<evidence type="ECO:0000256" key="1">
    <source>
        <dbReference type="SAM" id="MobiDB-lite"/>
    </source>
</evidence>
<keyword evidence="4" id="KW-1185">Reference proteome</keyword>
<organism evidence="3 4">
    <name type="scientific">Didymella pomorum</name>
    <dbReference type="NCBI Taxonomy" id="749634"/>
    <lineage>
        <taxon>Eukaryota</taxon>
        <taxon>Fungi</taxon>
        <taxon>Dikarya</taxon>
        <taxon>Ascomycota</taxon>
        <taxon>Pezizomycotina</taxon>
        <taxon>Dothideomycetes</taxon>
        <taxon>Pleosporomycetidae</taxon>
        <taxon>Pleosporales</taxon>
        <taxon>Pleosporineae</taxon>
        <taxon>Didymellaceae</taxon>
        <taxon>Didymella</taxon>
    </lineage>
</organism>
<comment type="caution">
    <text evidence="3">The sequence shown here is derived from an EMBL/GenBank/DDBJ whole genome shotgun (WGS) entry which is preliminary data.</text>
</comment>
<name>A0A9W9D2V6_9PLEO</name>
<keyword evidence="2" id="KW-1133">Transmembrane helix</keyword>
<feature type="compositionally biased region" description="Basic and acidic residues" evidence="1">
    <location>
        <begin position="168"/>
        <end position="202"/>
    </location>
</feature>
<feature type="transmembrane region" description="Helical" evidence="2">
    <location>
        <begin position="117"/>
        <end position="135"/>
    </location>
</feature>
<evidence type="ECO:0000313" key="3">
    <source>
        <dbReference type="EMBL" id="KAJ4397940.1"/>
    </source>
</evidence>
<feature type="transmembrane region" description="Helical" evidence="2">
    <location>
        <begin position="57"/>
        <end position="79"/>
    </location>
</feature>
<feature type="compositionally biased region" description="Basic and acidic residues" evidence="1">
    <location>
        <begin position="138"/>
        <end position="150"/>
    </location>
</feature>
<feature type="region of interest" description="Disordered" evidence="1">
    <location>
        <begin position="138"/>
        <end position="202"/>
    </location>
</feature>
<evidence type="ECO:0000256" key="2">
    <source>
        <dbReference type="SAM" id="Phobius"/>
    </source>
</evidence>
<dbReference type="PANTHER" id="PTHR31965:SF1">
    <property type="entry name" value="TRANSMEMBRANE PROTEIN 42"/>
    <property type="match status" value="1"/>
</dbReference>
<dbReference type="OrthoDB" id="5854584at2759"/>
<dbReference type="PANTHER" id="PTHR31965">
    <property type="entry name" value="TRANSMEMBRANE PROTEIN 42"/>
    <property type="match status" value="1"/>
</dbReference>
<dbReference type="Proteomes" id="UP001140510">
    <property type="component" value="Unassembled WGS sequence"/>
</dbReference>
<feature type="transmembrane region" description="Helical" evidence="2">
    <location>
        <begin position="91"/>
        <end position="111"/>
    </location>
</feature>
<keyword evidence="2" id="KW-0472">Membrane</keyword>